<dbReference type="Pfam" id="PF00239">
    <property type="entry name" value="Resolvase"/>
    <property type="match status" value="1"/>
</dbReference>
<dbReference type="GO" id="GO:0015074">
    <property type="term" value="P:DNA integration"/>
    <property type="evidence" value="ECO:0007669"/>
    <property type="project" value="UniProtKB-KW"/>
</dbReference>
<keyword evidence="3" id="KW-0238">DNA-binding</keyword>
<dbReference type="GO" id="GO:0003677">
    <property type="term" value="F:DNA binding"/>
    <property type="evidence" value="ECO:0007669"/>
    <property type="project" value="UniProtKB-KW"/>
</dbReference>
<dbReference type="SUPFAM" id="SSF88659">
    <property type="entry name" value="Sigma3 and sigma4 domains of RNA polymerase sigma factors"/>
    <property type="match status" value="1"/>
</dbReference>
<keyword evidence="4" id="KW-0233">DNA recombination</keyword>
<dbReference type="RefSeq" id="WP_074401417.1">
    <property type="nucleotide sequence ID" value="NZ_CBCPJQ010000004.1"/>
</dbReference>
<dbReference type="InterPro" id="IPR050639">
    <property type="entry name" value="SSR_resolvase"/>
</dbReference>
<name>A0A2R7ZYS6_CARDV</name>
<dbReference type="SMART" id="SM00857">
    <property type="entry name" value="Resolvase"/>
    <property type="match status" value="1"/>
</dbReference>
<protein>
    <submittedName>
        <fullName evidence="7">Resolvase</fullName>
    </submittedName>
</protein>
<reference evidence="7 8" key="1">
    <citation type="journal article" date="2018" name="Int. J. Food Microbiol.">
        <title>Growth of Carnobacterium spp. isolated from chilled vacuum-packaged meat under relevant acidic conditions.</title>
        <authorList>
            <person name="Zhang P."/>
            <person name="Badoni M."/>
            <person name="Ganzle M."/>
            <person name="Yang X."/>
        </authorList>
    </citation>
    <scope>NUCLEOTIDE SEQUENCE [LARGE SCALE GENOMIC DNA]</scope>
    <source>
        <strain evidence="7 8">B2</strain>
    </source>
</reference>
<dbReference type="CDD" id="cd03768">
    <property type="entry name" value="SR_ResInv"/>
    <property type="match status" value="1"/>
</dbReference>
<sequence>MKTIGYARISTSHQQLDAQIIALTRYGCDKIYTEQESGRKIKRRQLDMAIASLEKGDTFVIFKLDRLSRGTKHLLSLMEFFNEAEINFVSIQNNIDTSTSMGKFFFTIMSAFAEMEAELIRERVLSGLEAAKEKGVTLGRPVENKNLKTVIDQYLNTDLSITKIAKLNQISRPTVYNYLKRENIPKRIKTH</sequence>
<evidence type="ECO:0000256" key="3">
    <source>
        <dbReference type="ARBA" id="ARBA00023125"/>
    </source>
</evidence>
<organism evidence="7 8">
    <name type="scientific">Carnobacterium divergens</name>
    <name type="common">Lactobacillus divergens</name>
    <dbReference type="NCBI Taxonomy" id="2748"/>
    <lineage>
        <taxon>Bacteria</taxon>
        <taxon>Bacillati</taxon>
        <taxon>Bacillota</taxon>
        <taxon>Bacilli</taxon>
        <taxon>Lactobacillales</taxon>
        <taxon>Carnobacteriaceae</taxon>
        <taxon>Carnobacterium</taxon>
    </lineage>
</organism>
<dbReference type="InterPro" id="IPR006119">
    <property type="entry name" value="Resolv_N"/>
</dbReference>
<dbReference type="SUPFAM" id="SSF53041">
    <property type="entry name" value="Resolvase-like"/>
    <property type="match status" value="1"/>
</dbReference>
<feature type="domain" description="Resolvase/invertase-type recombinase catalytic" evidence="6">
    <location>
        <begin position="2"/>
        <end position="135"/>
    </location>
</feature>
<dbReference type="InterPro" id="IPR036162">
    <property type="entry name" value="Resolvase-like_N_sf"/>
</dbReference>
<comment type="caution">
    <text evidence="7">The sequence shown here is derived from an EMBL/GenBank/DDBJ whole genome shotgun (WGS) entry which is preliminary data.</text>
</comment>
<dbReference type="GO" id="GO:0000150">
    <property type="term" value="F:DNA strand exchange activity"/>
    <property type="evidence" value="ECO:0007669"/>
    <property type="project" value="InterPro"/>
</dbReference>
<comment type="similarity">
    <text evidence="1">Belongs to the site-specific recombinase resolvase family.</text>
</comment>
<dbReference type="PANTHER" id="PTHR30461:SF2">
    <property type="entry name" value="SERINE RECOMBINASE PINE-RELATED"/>
    <property type="match status" value="1"/>
</dbReference>
<dbReference type="PROSITE" id="PS51736">
    <property type="entry name" value="RECOMBINASES_3"/>
    <property type="match status" value="1"/>
</dbReference>
<evidence type="ECO:0000259" key="6">
    <source>
        <dbReference type="PROSITE" id="PS51736"/>
    </source>
</evidence>
<evidence type="ECO:0000256" key="1">
    <source>
        <dbReference type="ARBA" id="ARBA00009913"/>
    </source>
</evidence>
<evidence type="ECO:0000313" key="7">
    <source>
        <dbReference type="EMBL" id="TFJ30452.1"/>
    </source>
</evidence>
<dbReference type="Gene3D" id="3.40.50.1390">
    <property type="entry name" value="Resolvase, N-terminal catalytic domain"/>
    <property type="match status" value="1"/>
</dbReference>
<proteinExistence type="inferred from homology"/>
<dbReference type="PANTHER" id="PTHR30461">
    <property type="entry name" value="DNA-INVERTASE FROM LAMBDOID PROPHAGE"/>
    <property type="match status" value="1"/>
</dbReference>
<evidence type="ECO:0000256" key="2">
    <source>
        <dbReference type="ARBA" id="ARBA00022908"/>
    </source>
</evidence>
<dbReference type="Gene3D" id="1.10.10.60">
    <property type="entry name" value="Homeodomain-like"/>
    <property type="match status" value="1"/>
</dbReference>
<dbReference type="AlphaFoldDB" id="A0A2R7ZYS6"/>
<evidence type="ECO:0000313" key="8">
    <source>
        <dbReference type="Proteomes" id="UP000297938"/>
    </source>
</evidence>
<dbReference type="STRING" id="2748.CDIV41_120097"/>
<evidence type="ECO:0000256" key="5">
    <source>
        <dbReference type="PIRSR" id="PIRSR606118-50"/>
    </source>
</evidence>
<accession>A0A2R7ZYS6</accession>
<evidence type="ECO:0000256" key="4">
    <source>
        <dbReference type="ARBA" id="ARBA00023172"/>
    </source>
</evidence>
<keyword evidence="2" id="KW-0229">DNA integration</keyword>
<dbReference type="InterPro" id="IPR006118">
    <property type="entry name" value="Recombinase_CS"/>
</dbReference>
<dbReference type="FunFam" id="3.40.50.1390:FF:000001">
    <property type="entry name" value="DNA recombinase"/>
    <property type="match status" value="1"/>
</dbReference>
<feature type="active site" description="O-(5'-phospho-DNA)-serine intermediate" evidence="5">
    <location>
        <position position="10"/>
    </location>
</feature>
<dbReference type="InterPro" id="IPR013324">
    <property type="entry name" value="RNA_pol_sigma_r3/r4-like"/>
</dbReference>
<dbReference type="EMBL" id="NRPP01000002">
    <property type="protein sequence ID" value="TFJ30452.1"/>
    <property type="molecule type" value="Genomic_DNA"/>
</dbReference>
<dbReference type="Proteomes" id="UP000297938">
    <property type="component" value="Unassembled WGS sequence"/>
</dbReference>
<dbReference type="PROSITE" id="PS00398">
    <property type="entry name" value="RECOMBINASES_2"/>
    <property type="match status" value="1"/>
</dbReference>
<gene>
    <name evidence="7" type="ORF">CKN69_00650</name>
</gene>